<evidence type="ECO:0000313" key="3">
    <source>
        <dbReference type="Proteomes" id="UP000630097"/>
    </source>
</evidence>
<accession>A0A8J3PWU0</accession>
<name>A0A8J3PWU0_9ACTN</name>
<keyword evidence="3" id="KW-1185">Reference proteome</keyword>
<organism evidence="2 3">
    <name type="scientific">Planotetraspora kaengkrachanensis</name>
    <dbReference type="NCBI Taxonomy" id="575193"/>
    <lineage>
        <taxon>Bacteria</taxon>
        <taxon>Bacillati</taxon>
        <taxon>Actinomycetota</taxon>
        <taxon>Actinomycetes</taxon>
        <taxon>Streptosporangiales</taxon>
        <taxon>Streptosporangiaceae</taxon>
        <taxon>Planotetraspora</taxon>
    </lineage>
</organism>
<comment type="caution">
    <text evidence="2">The sequence shown here is derived from an EMBL/GenBank/DDBJ whole genome shotgun (WGS) entry which is preliminary data.</text>
</comment>
<sequence>MQLMPYVEVIGRFVEQEQWSLLHQSSGQENPAALATGQLVHGPVKEIGELHRGERRRDGGTLVGPTAVPRREVRGQAECHELTDEQVRRQVLLLADQRDLACSPAGAEAVQPDTVDEDATGRGCADPGEDPQERGLSASVRPDDPDRLPLGDVQLDAPEKDAFPH</sequence>
<evidence type="ECO:0000313" key="2">
    <source>
        <dbReference type="EMBL" id="GIG82534.1"/>
    </source>
</evidence>
<dbReference type="AntiFam" id="ANF00142">
    <property type="entry name" value="Shadow ORF (opposite yadG)"/>
</dbReference>
<dbReference type="EMBL" id="BONV01000031">
    <property type="protein sequence ID" value="GIG82534.1"/>
    <property type="molecule type" value="Genomic_DNA"/>
</dbReference>
<dbReference type="AntiFam" id="ANF00095">
    <property type="entry name" value="Shadow ORF (opposite ABC transporters)"/>
</dbReference>
<feature type="region of interest" description="Disordered" evidence="1">
    <location>
        <begin position="103"/>
        <end position="165"/>
    </location>
</feature>
<protein>
    <submittedName>
        <fullName evidence="2">Uncharacterized protein</fullName>
    </submittedName>
</protein>
<proteinExistence type="predicted"/>
<dbReference type="AlphaFoldDB" id="A0A8J3PWU0"/>
<gene>
    <name evidence="2" type="ORF">Pka01_56610</name>
</gene>
<reference evidence="2 3" key="1">
    <citation type="submission" date="2021-01" db="EMBL/GenBank/DDBJ databases">
        <title>Whole genome shotgun sequence of Planotetraspora kaengkrachanensis NBRC 104272.</title>
        <authorList>
            <person name="Komaki H."/>
            <person name="Tamura T."/>
        </authorList>
    </citation>
    <scope>NUCLEOTIDE SEQUENCE [LARGE SCALE GENOMIC DNA]</scope>
    <source>
        <strain evidence="2 3">NBRC 104272</strain>
    </source>
</reference>
<evidence type="ECO:0000256" key="1">
    <source>
        <dbReference type="SAM" id="MobiDB-lite"/>
    </source>
</evidence>
<dbReference type="Proteomes" id="UP000630097">
    <property type="component" value="Unassembled WGS sequence"/>
</dbReference>